<dbReference type="EMBL" id="CP087164">
    <property type="protein sequence ID" value="UGS36942.1"/>
    <property type="molecule type" value="Genomic_DNA"/>
</dbReference>
<feature type="domain" description="AB hydrolase-1" evidence="2">
    <location>
        <begin position="28"/>
        <end position="302"/>
    </location>
</feature>
<accession>A0A9E7C1U2</accession>
<dbReference type="SUPFAM" id="SSF53474">
    <property type="entry name" value="alpha/beta-Hydrolases"/>
    <property type="match status" value="1"/>
</dbReference>
<evidence type="ECO:0000313" key="4">
    <source>
        <dbReference type="Proteomes" id="UP001162834"/>
    </source>
</evidence>
<dbReference type="RefSeq" id="WP_259311005.1">
    <property type="nucleotide sequence ID" value="NZ_CP087164.1"/>
</dbReference>
<dbReference type="Proteomes" id="UP001162834">
    <property type="component" value="Chromosome"/>
</dbReference>
<keyword evidence="1 3" id="KW-0378">Hydrolase</keyword>
<dbReference type="PANTHER" id="PTHR43329">
    <property type="entry name" value="EPOXIDE HYDROLASE"/>
    <property type="match status" value="1"/>
</dbReference>
<name>A0A9E7C1U2_9ACTN</name>
<evidence type="ECO:0000256" key="1">
    <source>
        <dbReference type="ARBA" id="ARBA00022801"/>
    </source>
</evidence>
<reference evidence="3" key="1">
    <citation type="journal article" date="2022" name="Int. J. Syst. Evol. Microbiol.">
        <title>Pseudomonas aegrilactucae sp. nov. and Pseudomonas morbosilactucae sp. nov., pathogens causing bacterial rot of lettuce in Japan.</title>
        <authorList>
            <person name="Sawada H."/>
            <person name="Fujikawa T."/>
            <person name="Satou M."/>
        </authorList>
    </citation>
    <scope>NUCLEOTIDE SEQUENCE</scope>
    <source>
        <strain evidence="3">0166_1</strain>
    </source>
</reference>
<dbReference type="PRINTS" id="PR00412">
    <property type="entry name" value="EPOXHYDRLASE"/>
</dbReference>
<gene>
    <name evidence="3" type="primary">ephA_2</name>
    <name evidence="3" type="ORF">DSM104329_03354</name>
</gene>
<dbReference type="InterPro" id="IPR029058">
    <property type="entry name" value="AB_hydrolase_fold"/>
</dbReference>
<dbReference type="GO" id="GO:0004301">
    <property type="term" value="F:epoxide hydrolase activity"/>
    <property type="evidence" value="ECO:0007669"/>
    <property type="project" value="UniProtKB-EC"/>
</dbReference>
<dbReference type="InterPro" id="IPR000639">
    <property type="entry name" value="Epox_hydrolase-like"/>
</dbReference>
<dbReference type="AlphaFoldDB" id="A0A9E7C1U2"/>
<sequence>MAPNFPSARTVSANGIELAVHEAGEGTPVLLLHGFPELAYSWRHQVGPIAGAGFRVIVPNQRGYDGSSAPQDAQSYSVKNLVADLTGMLDALEIEQAVFFGHDWGSMPAWYSAVYAPDRVLGVGSLCTPYFTPGEVDLIEAYNVLRGPNHYMATFQEPGVGEGILERDVEATFRALLRGRGYTMDQFEASPAEVREVPAGVFVGDPQLFGDEILTDEELAVYVDTYRRTGFTGGLNWYRALHKDWEEAQGHEFVVDKPALMISAADDWFFPRGATDGMEQLLPQVEKHVIADAGHWLQQEKPDEVNALLVPWLQRNFG</sequence>
<protein>
    <submittedName>
        <fullName evidence="3">Epoxide hydrolase A</fullName>
        <ecNumber evidence="3">3.3.2.10</ecNumber>
    </submittedName>
</protein>
<dbReference type="KEGG" id="sbae:DSM104329_03354"/>
<proteinExistence type="predicted"/>
<evidence type="ECO:0000313" key="3">
    <source>
        <dbReference type="EMBL" id="UGS36942.1"/>
    </source>
</evidence>
<dbReference type="InterPro" id="IPR000073">
    <property type="entry name" value="AB_hydrolase_1"/>
</dbReference>
<dbReference type="Gene3D" id="3.40.50.1820">
    <property type="entry name" value="alpha/beta hydrolase"/>
    <property type="match status" value="1"/>
</dbReference>
<organism evidence="3 4">
    <name type="scientific">Capillimicrobium parvum</name>
    <dbReference type="NCBI Taxonomy" id="2884022"/>
    <lineage>
        <taxon>Bacteria</taxon>
        <taxon>Bacillati</taxon>
        <taxon>Actinomycetota</taxon>
        <taxon>Thermoleophilia</taxon>
        <taxon>Solirubrobacterales</taxon>
        <taxon>Capillimicrobiaceae</taxon>
        <taxon>Capillimicrobium</taxon>
    </lineage>
</organism>
<dbReference type="EC" id="3.3.2.10" evidence="3"/>
<evidence type="ECO:0000259" key="2">
    <source>
        <dbReference type="Pfam" id="PF00561"/>
    </source>
</evidence>
<keyword evidence="4" id="KW-1185">Reference proteome</keyword>
<dbReference type="Pfam" id="PF00561">
    <property type="entry name" value="Abhydrolase_1"/>
    <property type="match status" value="1"/>
</dbReference>